<dbReference type="EMBL" id="CABVLI010000040">
    <property type="protein sequence ID" value="VVT17661.1"/>
    <property type="molecule type" value="Genomic_DNA"/>
</dbReference>
<organism evidence="1 2">
    <name type="scientific">Sphingomonas aurantiaca</name>
    <dbReference type="NCBI Taxonomy" id="185949"/>
    <lineage>
        <taxon>Bacteria</taxon>
        <taxon>Pseudomonadati</taxon>
        <taxon>Pseudomonadota</taxon>
        <taxon>Alphaproteobacteria</taxon>
        <taxon>Sphingomonadales</taxon>
        <taxon>Sphingomonadaceae</taxon>
        <taxon>Sphingomonas</taxon>
    </lineage>
</organism>
<dbReference type="AlphaFoldDB" id="A0A5E7ZET1"/>
<sequence length="46" mass="5265">MLVSKGSAALQSPQCLQNLFLIRLRKTLTPKRRSKLPNESDDRQLI</sequence>
<name>A0A5E7ZET1_9SPHN</name>
<proteinExistence type="predicted"/>
<dbReference type="Proteomes" id="UP000326857">
    <property type="component" value="Unassembled WGS sequence"/>
</dbReference>
<evidence type="ECO:0000313" key="1">
    <source>
        <dbReference type="EMBL" id="VVT17661.1"/>
    </source>
</evidence>
<gene>
    <name evidence="1" type="ORF">SPHINGO391_450130</name>
</gene>
<accession>A0A5E7ZET1</accession>
<reference evidence="1 2" key="1">
    <citation type="submission" date="2019-09" db="EMBL/GenBank/DDBJ databases">
        <authorList>
            <person name="Dittami M. S."/>
        </authorList>
    </citation>
    <scope>NUCLEOTIDE SEQUENCE [LARGE SCALE GENOMIC DNA]</scope>
    <source>
        <strain evidence="1">SPHINGO391</strain>
    </source>
</reference>
<evidence type="ECO:0000313" key="2">
    <source>
        <dbReference type="Proteomes" id="UP000326857"/>
    </source>
</evidence>
<protein>
    <submittedName>
        <fullName evidence="1">Uncharacterized protein</fullName>
    </submittedName>
</protein>